<evidence type="ECO:0008006" key="5">
    <source>
        <dbReference type="Google" id="ProtNLM"/>
    </source>
</evidence>
<keyword evidence="2" id="KW-1133">Transmembrane helix</keyword>
<feature type="transmembrane region" description="Helical" evidence="2">
    <location>
        <begin position="641"/>
        <end position="666"/>
    </location>
</feature>
<proteinExistence type="predicted"/>
<dbReference type="GO" id="GO:0042765">
    <property type="term" value="C:GPI-anchor transamidase complex"/>
    <property type="evidence" value="ECO:0007669"/>
    <property type="project" value="InterPro"/>
</dbReference>
<organism evidence="3 4">
    <name type="scientific">Ceratodon purpureus</name>
    <name type="common">Fire moss</name>
    <name type="synonym">Dicranum purpureum</name>
    <dbReference type="NCBI Taxonomy" id="3225"/>
    <lineage>
        <taxon>Eukaryota</taxon>
        <taxon>Viridiplantae</taxon>
        <taxon>Streptophyta</taxon>
        <taxon>Embryophyta</taxon>
        <taxon>Bryophyta</taxon>
        <taxon>Bryophytina</taxon>
        <taxon>Bryopsida</taxon>
        <taxon>Dicranidae</taxon>
        <taxon>Pseudoditrichales</taxon>
        <taxon>Ditrichaceae</taxon>
        <taxon>Ceratodon</taxon>
    </lineage>
</organism>
<dbReference type="GO" id="GO:0016255">
    <property type="term" value="P:attachment of GPI anchor to protein"/>
    <property type="evidence" value="ECO:0007669"/>
    <property type="project" value="TreeGrafter"/>
</dbReference>
<comment type="caution">
    <text evidence="3">The sequence shown here is derived from an EMBL/GenBank/DDBJ whole genome shotgun (WGS) entry which is preliminary data.</text>
</comment>
<evidence type="ECO:0000313" key="3">
    <source>
        <dbReference type="EMBL" id="KAG0583115.1"/>
    </source>
</evidence>
<protein>
    <recommendedName>
        <fullName evidence="5">Glycosylphosphatidylinositol anchor attachment 1 protein</fullName>
    </recommendedName>
</protein>
<feature type="region of interest" description="Disordered" evidence="1">
    <location>
        <begin position="555"/>
        <end position="576"/>
    </location>
</feature>
<gene>
    <name evidence="3" type="ORF">KC19_3G110500</name>
</gene>
<keyword evidence="4" id="KW-1185">Reference proteome</keyword>
<dbReference type="Proteomes" id="UP000822688">
    <property type="component" value="Chromosome 3"/>
</dbReference>
<dbReference type="PANTHER" id="PTHR13304:SF0">
    <property type="entry name" value="GLYCOSYLPHOSPHATIDYLINOSITOL ANCHOR ATTACHMENT 1 PROTEIN"/>
    <property type="match status" value="1"/>
</dbReference>
<keyword evidence="2" id="KW-0472">Membrane</keyword>
<evidence type="ECO:0000256" key="1">
    <source>
        <dbReference type="SAM" id="MobiDB-lite"/>
    </source>
</evidence>
<feature type="transmembrane region" description="Helical" evidence="2">
    <location>
        <begin position="701"/>
        <end position="721"/>
    </location>
</feature>
<feature type="transmembrane region" description="Helical" evidence="2">
    <location>
        <begin position="787"/>
        <end position="813"/>
    </location>
</feature>
<feature type="compositionally biased region" description="Basic and acidic residues" evidence="1">
    <location>
        <begin position="30"/>
        <end position="47"/>
    </location>
</feature>
<evidence type="ECO:0000313" key="4">
    <source>
        <dbReference type="Proteomes" id="UP000822688"/>
    </source>
</evidence>
<evidence type="ECO:0000256" key="2">
    <source>
        <dbReference type="SAM" id="Phobius"/>
    </source>
</evidence>
<dbReference type="InterPro" id="IPR007246">
    <property type="entry name" value="Gaa1"/>
</dbReference>
<keyword evidence="2" id="KW-0812">Transmembrane</keyword>
<accession>A0A8T0IJA6</accession>
<dbReference type="Pfam" id="PF04114">
    <property type="entry name" value="Gaa1"/>
    <property type="match status" value="1"/>
</dbReference>
<feature type="transmembrane region" description="Helical" evidence="2">
    <location>
        <begin position="89"/>
        <end position="111"/>
    </location>
</feature>
<feature type="region of interest" description="Disordered" evidence="1">
    <location>
        <begin position="1"/>
        <end position="50"/>
    </location>
</feature>
<feature type="transmembrane region" description="Helical" evidence="2">
    <location>
        <begin position="678"/>
        <end position="695"/>
    </location>
</feature>
<feature type="transmembrane region" description="Helical" evidence="2">
    <location>
        <begin position="521"/>
        <end position="542"/>
    </location>
</feature>
<feature type="transmembrane region" description="Helical" evidence="2">
    <location>
        <begin position="601"/>
        <end position="621"/>
    </location>
</feature>
<dbReference type="PANTHER" id="PTHR13304">
    <property type="entry name" value="GLYCOSYLPHOSPHATIDYLINOSITOL ANCHOR ATTACHMENT 1 PROTEIN"/>
    <property type="match status" value="1"/>
</dbReference>
<dbReference type="AlphaFoldDB" id="A0A8T0IJA6"/>
<reference evidence="3" key="1">
    <citation type="submission" date="2020-06" db="EMBL/GenBank/DDBJ databases">
        <title>WGS assembly of Ceratodon purpureus strain R40.</title>
        <authorList>
            <person name="Carey S.B."/>
            <person name="Jenkins J."/>
            <person name="Shu S."/>
            <person name="Lovell J.T."/>
            <person name="Sreedasyam A."/>
            <person name="Maumus F."/>
            <person name="Tiley G.P."/>
            <person name="Fernandez-Pozo N."/>
            <person name="Barry K."/>
            <person name="Chen C."/>
            <person name="Wang M."/>
            <person name="Lipzen A."/>
            <person name="Daum C."/>
            <person name="Saski C.A."/>
            <person name="Payton A.C."/>
            <person name="Mcbreen J.C."/>
            <person name="Conrad R.E."/>
            <person name="Kollar L.M."/>
            <person name="Olsson S."/>
            <person name="Huttunen S."/>
            <person name="Landis J.B."/>
            <person name="Wickett N.J."/>
            <person name="Johnson M.G."/>
            <person name="Rensing S.A."/>
            <person name="Grimwood J."/>
            <person name="Schmutz J."/>
            <person name="Mcdaniel S.F."/>
        </authorList>
    </citation>
    <scope>NUCLEOTIDE SEQUENCE</scope>
    <source>
        <strain evidence="3">R40</strain>
    </source>
</reference>
<dbReference type="PIRSF" id="PIRSF036762">
    <property type="entry name" value="GAA1"/>
    <property type="match status" value="1"/>
</dbReference>
<sequence length="814" mass="87862">MRTPQHDRFLFGTGVAPTTGSVPEQAKPIRHVERGAEERRGEKREESCVGSSVEEFAAPHAAMADAPPLPLPKPRVRALRRLAAVVLRYSQLISIICYSAGLITVLLLPVLSKPTYISENALMPGSANSVFGSKSAMDARLMVEELQNLVAESSDGYMAVRRWAINRMSAIGADSYLHTFSSPEKPLTSMRFFSSPQHMPQNWNSTTDGRLGVNVVGIIKAPRSEGNEAVVLVTPFAIEDGKLSSADKLTLSFGMALFELYGSSNWLARDVIWILADARYGSYTAVAAWLEEYHEPKRHLLSAEEAAHLYQETGGLSEGSNDPSLLEFKRAGFISAGLVYHVSAGNRGKADSIKVSAEGPNGQMPNLDLINVINTLAQWRRMPIHLAEIKGMRDSAFLNGLGRAIENVGYFAGKVHGDWGFAMSASSYVESLATLCASFLNQAIGRSTGAHGAFRDHQIDAVTLNMFASGDLESSSYQIDLFARFGRLVEGVMRSVNNLLEKFHQSFFLYLLCSPSKFVSVGLYMIPLGLLLVTLPLGAAALNSALVKADEIAPGSDSKVSSLGATEGSAPERVETKDVEESMGLLDIKTTKENAGRWRRAILVVSAVQLWAFVVALFPPVASSVVDMLETSLTSTGITPVGGFTLASLKMSLWAVLAVLSLFVVLTSLPIAKAGDWMAVKALVLGIATIGLVVMSQVDFAVSLMGAVVLVPTCLCPSPLRDMWRISATQGQQKERSMLSRVSLFLGTLVTFLGSPPVLLAAAAVLLGNAHGQVSLERLWQWTELLWSGGSALYIFVVAVYLPSSYLSLHILFS</sequence>
<name>A0A8T0IJA6_CERPU</name>
<feature type="transmembrane region" description="Helical" evidence="2">
    <location>
        <begin position="742"/>
        <end position="767"/>
    </location>
</feature>
<dbReference type="EMBL" id="CM026423">
    <property type="protein sequence ID" value="KAG0583115.1"/>
    <property type="molecule type" value="Genomic_DNA"/>
</dbReference>